<dbReference type="GO" id="GO:0006260">
    <property type="term" value="P:DNA replication"/>
    <property type="evidence" value="ECO:0007669"/>
    <property type="project" value="InterPro"/>
</dbReference>
<dbReference type="GO" id="GO:0008408">
    <property type="term" value="F:3'-5' exonuclease activity"/>
    <property type="evidence" value="ECO:0007669"/>
    <property type="project" value="InterPro"/>
</dbReference>
<reference evidence="2" key="1">
    <citation type="journal article" date="2020" name="mSystems">
        <title>Genome- and Community-Level Interaction Insights into Carbon Utilization and Element Cycling Functions of Hydrothermarchaeota in Hydrothermal Sediment.</title>
        <authorList>
            <person name="Zhou Z."/>
            <person name="Liu Y."/>
            <person name="Xu W."/>
            <person name="Pan J."/>
            <person name="Luo Z.H."/>
            <person name="Li M."/>
        </authorList>
    </citation>
    <scope>NUCLEOTIDE SEQUENCE [LARGE SCALE GENOMIC DNA]</scope>
    <source>
        <strain evidence="2">HyVt-237</strain>
    </source>
</reference>
<name>A0A7C1BJQ1_UNCW3</name>
<organism evidence="2">
    <name type="scientific">candidate division WOR-3 bacterium</name>
    <dbReference type="NCBI Taxonomy" id="2052148"/>
    <lineage>
        <taxon>Bacteria</taxon>
        <taxon>Bacteria division WOR-3</taxon>
    </lineage>
</organism>
<accession>A0A7C1BJQ1</accession>
<dbReference type="AlphaFoldDB" id="A0A7C1BJQ1"/>
<sequence length="286" mass="32126">HYPQVFFAALLRADGGYYRLSVYAEEARRKGIMVLPPSILTSSADFSLEGDEIRTGLRRIKYLGSAAVKKILSERKKRNFSSLRDFSGRVRLTSREKLSLLDSGALDALEPDRRQQVLFLLGNGESGIDLPPSDRFEEKVRMYESLGFLPGEHPLALLPDRLPLRVADLSRRTGEEVRIDLYLLDARVKRVRRGRLLFLFLGDETGLVQGTAEEGLLRKIRSEFLRVRARVRENQGLVLDVVDIASRRIGTSSGQVEGGRGPEWSSVPDPRGFEMVRNCGPTGFPV</sequence>
<dbReference type="InterPro" id="IPR004805">
    <property type="entry name" value="DnaE2/DnaE/PolC"/>
</dbReference>
<dbReference type="Proteomes" id="UP000885931">
    <property type="component" value="Unassembled WGS sequence"/>
</dbReference>
<proteinExistence type="predicted"/>
<dbReference type="InterPro" id="IPR029460">
    <property type="entry name" value="DNAPol_HHH"/>
</dbReference>
<evidence type="ECO:0000313" key="2">
    <source>
        <dbReference type="EMBL" id="HDM90673.1"/>
    </source>
</evidence>
<dbReference type="PANTHER" id="PTHR32294">
    <property type="entry name" value="DNA POLYMERASE III SUBUNIT ALPHA"/>
    <property type="match status" value="1"/>
</dbReference>
<feature type="domain" description="DNA polymerase helix-hairpin-helix motif" evidence="1">
    <location>
        <begin position="31"/>
        <end position="115"/>
    </location>
</feature>
<evidence type="ECO:0000259" key="1">
    <source>
        <dbReference type="Pfam" id="PF14579"/>
    </source>
</evidence>
<gene>
    <name evidence="2" type="ORF">ENG67_05680</name>
</gene>
<comment type="caution">
    <text evidence="2">The sequence shown here is derived from an EMBL/GenBank/DDBJ whole genome shotgun (WGS) entry which is preliminary data.</text>
</comment>
<dbReference type="Pfam" id="PF14579">
    <property type="entry name" value="HHH_6"/>
    <property type="match status" value="1"/>
</dbReference>
<dbReference type="EMBL" id="DRBW01000208">
    <property type="protein sequence ID" value="HDM90673.1"/>
    <property type="molecule type" value="Genomic_DNA"/>
</dbReference>
<dbReference type="SUPFAM" id="SSF160975">
    <property type="entry name" value="AF1531-like"/>
    <property type="match status" value="1"/>
</dbReference>
<feature type="non-terminal residue" evidence="2">
    <location>
        <position position="1"/>
    </location>
</feature>
<dbReference type="Gene3D" id="1.10.150.870">
    <property type="match status" value="1"/>
</dbReference>
<protein>
    <recommendedName>
        <fullName evidence="1">DNA polymerase helix-hairpin-helix motif domain-containing protein</fullName>
    </recommendedName>
</protein>